<evidence type="ECO:0000313" key="3">
    <source>
        <dbReference type="Proteomes" id="UP000000292"/>
    </source>
</evidence>
<dbReference type="InterPro" id="IPR000182">
    <property type="entry name" value="GNAT_dom"/>
</dbReference>
<dbReference type="Gene3D" id="3.40.630.30">
    <property type="match status" value="1"/>
</dbReference>
<dbReference type="EMBL" id="CP002902">
    <property type="protein sequence ID" value="AEJ45033.1"/>
    <property type="molecule type" value="Genomic_DNA"/>
</dbReference>
<dbReference type="InterPro" id="IPR053144">
    <property type="entry name" value="Acetyltransferase_Butenolide"/>
</dbReference>
<accession>F8ID28</accession>
<sequence>MYQRETLIAFARVVSDLATFAYLTDMFVLPEYRGHGVGKALIRSIMKHPHLQSLRRFVLVTSDAHGLYEQFGFRPIQDPGKYMEMVTPVASLYEID</sequence>
<evidence type="ECO:0000259" key="1">
    <source>
        <dbReference type="PROSITE" id="PS51186"/>
    </source>
</evidence>
<name>F8ID28_ALIAT</name>
<dbReference type="SUPFAM" id="SSF55729">
    <property type="entry name" value="Acyl-CoA N-acyltransferases (Nat)"/>
    <property type="match status" value="1"/>
</dbReference>
<dbReference type="GO" id="GO:0016747">
    <property type="term" value="F:acyltransferase activity, transferring groups other than amino-acyl groups"/>
    <property type="evidence" value="ECO:0007669"/>
    <property type="project" value="InterPro"/>
</dbReference>
<organism evidence="2 3">
    <name type="scientific">Alicyclobacillus acidocaldarius (strain Tc-4-1)</name>
    <name type="common">Bacillus acidocaldarius</name>
    <dbReference type="NCBI Taxonomy" id="1048834"/>
    <lineage>
        <taxon>Bacteria</taxon>
        <taxon>Bacillati</taxon>
        <taxon>Bacillota</taxon>
        <taxon>Bacilli</taxon>
        <taxon>Bacillales</taxon>
        <taxon>Alicyclobacillaceae</taxon>
        <taxon>Alicyclobacillus</taxon>
    </lineage>
</organism>
<keyword evidence="2" id="KW-0808">Transferase</keyword>
<dbReference type="KEGG" id="aad:TC41_3150"/>
<protein>
    <submittedName>
        <fullName evidence="2">GCN5-related N-acetyltransferase</fullName>
    </submittedName>
</protein>
<dbReference type="CDD" id="cd04301">
    <property type="entry name" value="NAT_SF"/>
    <property type="match status" value="1"/>
</dbReference>
<gene>
    <name evidence="2" type="ordered locus">TC41_3150</name>
</gene>
<evidence type="ECO:0000313" key="2">
    <source>
        <dbReference type="EMBL" id="AEJ45033.1"/>
    </source>
</evidence>
<dbReference type="Pfam" id="PF13508">
    <property type="entry name" value="Acetyltransf_7"/>
    <property type="match status" value="1"/>
</dbReference>
<feature type="domain" description="N-acetyltransferase" evidence="1">
    <location>
        <begin position="1"/>
        <end position="90"/>
    </location>
</feature>
<proteinExistence type="predicted"/>
<reference evidence="3" key="2">
    <citation type="submission" date="2011-06" db="EMBL/GenBank/DDBJ databases">
        <title>The complete genome sequence of Alicyclobacillus acidocaldarius sp. Tc-4-1.</title>
        <authorList>
            <person name="Chen Y."/>
            <person name="He Y."/>
            <person name="Dong Z."/>
            <person name="Hu S."/>
        </authorList>
    </citation>
    <scope>NUCLEOTIDE SEQUENCE [LARGE SCALE GENOMIC DNA]</scope>
    <source>
        <strain evidence="3">Tc-4-1</strain>
    </source>
</reference>
<dbReference type="Proteomes" id="UP000000292">
    <property type="component" value="Chromosome"/>
</dbReference>
<dbReference type="InterPro" id="IPR016181">
    <property type="entry name" value="Acyl_CoA_acyltransferase"/>
</dbReference>
<dbReference type="PANTHER" id="PTHR43233">
    <property type="entry name" value="FAMILY N-ACETYLTRANSFERASE, PUTATIVE (AFU_ORTHOLOGUE AFUA_6G03350)-RELATED"/>
    <property type="match status" value="1"/>
</dbReference>
<dbReference type="eggNOG" id="COG0456">
    <property type="taxonomic scope" value="Bacteria"/>
</dbReference>
<dbReference type="PANTHER" id="PTHR43233:SF1">
    <property type="entry name" value="FAMILY N-ACETYLTRANSFERASE, PUTATIVE (AFU_ORTHOLOGUE AFUA_6G03350)-RELATED"/>
    <property type="match status" value="1"/>
</dbReference>
<reference evidence="2 3" key="1">
    <citation type="journal article" date="2011" name="J. Bacteriol.">
        <title>Complete Genome Sequence of Alicyclobacillus acidocaldarius Strain Tc-4-1.</title>
        <authorList>
            <person name="Chen Y."/>
            <person name="He Y."/>
            <person name="Zhang B."/>
            <person name="Yang J."/>
            <person name="Li W."/>
            <person name="Dong Z."/>
            <person name="Hu S."/>
        </authorList>
    </citation>
    <scope>NUCLEOTIDE SEQUENCE [LARGE SCALE GENOMIC DNA]</scope>
    <source>
        <strain evidence="2 3">Tc-4-1</strain>
    </source>
</reference>
<dbReference type="PROSITE" id="PS51186">
    <property type="entry name" value="GNAT"/>
    <property type="match status" value="1"/>
</dbReference>
<dbReference type="PATRIC" id="fig|1048834.4.peg.2991"/>
<dbReference type="HOGENOM" id="CLU_2353651_0_0_9"/>
<dbReference type="STRING" id="1048834.TC41_3150"/>
<dbReference type="AlphaFoldDB" id="F8ID28"/>